<evidence type="ECO:0000313" key="3">
    <source>
        <dbReference type="EMBL" id="RRK32261.1"/>
    </source>
</evidence>
<keyword evidence="4" id="KW-1185">Reference proteome</keyword>
<name>A0A3R8LFJ8_9FIRM</name>
<comment type="caution">
    <text evidence="3">The sequence shown here is derived from an EMBL/GenBank/DDBJ whole genome shotgun (WGS) entry which is preliminary data.</text>
</comment>
<sequence>MRYHAEELRYERVRIFEKEAFITCDRIQEDSVPEGLYQYEVRHDDDGFGNPVQIAEGILVNFYGSLLCREKLEDVETQGTIYISEEDWSWMSDRSITLDEVLRRETEEHL</sequence>
<dbReference type="AlphaFoldDB" id="A0A3R8LFJ8"/>
<dbReference type="Proteomes" id="UP000274920">
    <property type="component" value="Unassembled WGS sequence"/>
</dbReference>
<protein>
    <recommendedName>
        <fullName evidence="1">Large polyvalent protein associated domain-containing protein</fullName>
    </recommendedName>
</protein>
<dbReference type="Pfam" id="PF18843">
    <property type="entry name" value="LPD28"/>
    <property type="match status" value="1"/>
</dbReference>
<evidence type="ECO:0000259" key="1">
    <source>
        <dbReference type="Pfam" id="PF18843"/>
    </source>
</evidence>
<dbReference type="InterPro" id="IPR040809">
    <property type="entry name" value="LPD28"/>
</dbReference>
<dbReference type="RefSeq" id="WP_125127231.1">
    <property type="nucleotide sequence ID" value="NZ_RHJS01000002.1"/>
</dbReference>
<dbReference type="EMBL" id="RHJS01000002">
    <property type="protein sequence ID" value="RRK32261.1"/>
    <property type="molecule type" value="Genomic_DNA"/>
</dbReference>
<accession>A0A3R8LFJ8</accession>
<gene>
    <name evidence="2" type="ORF">EBB54_09640</name>
    <name evidence="3" type="ORF">EBB54_13475</name>
</gene>
<feature type="domain" description="Large polyvalent protein associated" evidence="1">
    <location>
        <begin position="8"/>
        <end position="102"/>
    </location>
</feature>
<dbReference type="EMBL" id="RHJS01000002">
    <property type="protein sequence ID" value="RRK31590.1"/>
    <property type="molecule type" value="Genomic_DNA"/>
</dbReference>
<evidence type="ECO:0000313" key="4">
    <source>
        <dbReference type="Proteomes" id="UP000274920"/>
    </source>
</evidence>
<organism evidence="3 4">
    <name type="scientific">Schaedlerella arabinosiphila</name>
    <dbReference type="NCBI Taxonomy" id="2044587"/>
    <lineage>
        <taxon>Bacteria</taxon>
        <taxon>Bacillati</taxon>
        <taxon>Bacillota</taxon>
        <taxon>Clostridia</taxon>
        <taxon>Lachnospirales</taxon>
        <taxon>Lachnospiraceae</taxon>
        <taxon>Schaedlerella</taxon>
    </lineage>
</organism>
<proteinExistence type="predicted"/>
<reference evidence="3" key="1">
    <citation type="submission" date="2018-10" db="EMBL/GenBank/DDBJ databases">
        <title>Schaedlerella arabinophila gen. nov. sp. nov., isolated from the mouse intestinal tract and comparative analysis with the genome of the closely related altered Schaedler flora strain ASF502.</title>
        <authorList>
            <person name="Miyake S."/>
            <person name="Soh M."/>
            <person name="Seedorf H."/>
        </authorList>
    </citation>
    <scope>NUCLEOTIDE SEQUENCE [LARGE SCALE GENOMIC DNA]</scope>
    <source>
        <strain evidence="3">DSM 106076</strain>
    </source>
</reference>
<evidence type="ECO:0000313" key="2">
    <source>
        <dbReference type="EMBL" id="RRK31590.1"/>
    </source>
</evidence>